<dbReference type="EMBL" id="LNIX01000015">
    <property type="protein sequence ID" value="OXA46535.1"/>
    <property type="molecule type" value="Genomic_DNA"/>
</dbReference>
<proteinExistence type="predicted"/>
<dbReference type="Pfam" id="PF21536">
    <property type="entry name" value="BTB_KLHL33"/>
    <property type="match status" value="1"/>
</dbReference>
<name>A0A226DLX2_FOLCA</name>
<dbReference type="OrthoDB" id="10249567at2759"/>
<dbReference type="InterPro" id="IPR011333">
    <property type="entry name" value="SKP1/BTB/POZ_sf"/>
</dbReference>
<dbReference type="SUPFAM" id="SSF54695">
    <property type="entry name" value="POZ domain"/>
    <property type="match status" value="1"/>
</dbReference>
<reference evidence="1 2" key="1">
    <citation type="submission" date="2015-12" db="EMBL/GenBank/DDBJ databases">
        <title>The genome of Folsomia candida.</title>
        <authorList>
            <person name="Faddeeva A."/>
            <person name="Derks M.F."/>
            <person name="Anvar Y."/>
            <person name="Smit S."/>
            <person name="Van Straalen N."/>
            <person name="Roelofs D."/>
        </authorList>
    </citation>
    <scope>NUCLEOTIDE SEQUENCE [LARGE SCALE GENOMIC DNA]</scope>
    <source>
        <strain evidence="1 2">VU population</strain>
        <tissue evidence="1">Whole body</tissue>
    </source>
</reference>
<comment type="caution">
    <text evidence="1">The sequence shown here is derived from an EMBL/GenBank/DDBJ whole genome shotgun (WGS) entry which is preliminary data.</text>
</comment>
<dbReference type="STRING" id="158441.A0A226DLX2"/>
<evidence type="ECO:0000313" key="1">
    <source>
        <dbReference type="EMBL" id="OXA46535.1"/>
    </source>
</evidence>
<gene>
    <name evidence="1" type="ORF">Fcan01_18672</name>
</gene>
<dbReference type="InterPro" id="IPR044714">
    <property type="entry name" value="AtSIBP1-like"/>
</dbReference>
<dbReference type="PANTHER" id="PTHR46672">
    <property type="entry name" value="OS08G0495500 PROTEIN-RELATED"/>
    <property type="match status" value="1"/>
</dbReference>
<keyword evidence="2" id="KW-1185">Reference proteome</keyword>
<dbReference type="AlphaFoldDB" id="A0A226DLX2"/>
<organism evidence="1 2">
    <name type="scientific">Folsomia candida</name>
    <name type="common">Springtail</name>
    <dbReference type="NCBI Taxonomy" id="158441"/>
    <lineage>
        <taxon>Eukaryota</taxon>
        <taxon>Metazoa</taxon>
        <taxon>Ecdysozoa</taxon>
        <taxon>Arthropoda</taxon>
        <taxon>Hexapoda</taxon>
        <taxon>Collembola</taxon>
        <taxon>Entomobryomorpha</taxon>
        <taxon>Isotomoidea</taxon>
        <taxon>Isotomidae</taxon>
        <taxon>Proisotominae</taxon>
        <taxon>Folsomia</taxon>
    </lineage>
</organism>
<evidence type="ECO:0000313" key="2">
    <source>
        <dbReference type="Proteomes" id="UP000198287"/>
    </source>
</evidence>
<dbReference type="Gene3D" id="3.30.710.10">
    <property type="entry name" value="Potassium Channel Kv1.1, Chain A"/>
    <property type="match status" value="1"/>
</dbReference>
<dbReference type="Proteomes" id="UP000198287">
    <property type="component" value="Unassembled WGS sequence"/>
</dbReference>
<protein>
    <submittedName>
        <fullName evidence="1">Speckle-type POZ protein</fullName>
    </submittedName>
</protein>
<dbReference type="PANTHER" id="PTHR46672:SF8">
    <property type="entry name" value="BTB DOMAIN-CONTAINING PROTEIN"/>
    <property type="match status" value="1"/>
</dbReference>
<sequence length="145" mass="16391">MPQVFVFKYTASGAIKTARMIAAMFATEMKEKTDGVVKLNDMGAKGLKIFLKFLYSGELDDKWSEFYSEIINAASKYQINRLLGTCENLLPTLVSWENCVEVLELAELHGMTRAAGMIKAFIKSDSEKSAQLWLDSPARKRRRLN</sequence>
<accession>A0A226DLX2</accession>